<dbReference type="OrthoDB" id="10626082at2759"/>
<evidence type="ECO:0000256" key="1">
    <source>
        <dbReference type="SAM" id="MobiDB-lite"/>
    </source>
</evidence>
<dbReference type="Proteomes" id="UP000037460">
    <property type="component" value="Unassembled WGS sequence"/>
</dbReference>
<gene>
    <name evidence="2" type="ORF">Ctob_005357</name>
</gene>
<feature type="non-terminal residue" evidence="2">
    <location>
        <position position="1"/>
    </location>
</feature>
<accession>A0A0M0JWH8</accession>
<evidence type="ECO:0000313" key="3">
    <source>
        <dbReference type="Proteomes" id="UP000037460"/>
    </source>
</evidence>
<dbReference type="AlphaFoldDB" id="A0A0M0JWH8"/>
<keyword evidence="3" id="KW-1185">Reference proteome</keyword>
<reference evidence="3" key="1">
    <citation type="journal article" date="2015" name="PLoS Genet.">
        <title>Genome Sequence and Transcriptome Analyses of Chrysochromulina tobin: Metabolic Tools for Enhanced Algal Fitness in the Prominent Order Prymnesiales (Haptophyceae).</title>
        <authorList>
            <person name="Hovde B.T."/>
            <person name="Deodato C.R."/>
            <person name="Hunsperger H.M."/>
            <person name="Ryken S.A."/>
            <person name="Yost W."/>
            <person name="Jha R.K."/>
            <person name="Patterson J."/>
            <person name="Monnat R.J. Jr."/>
            <person name="Barlow S.B."/>
            <person name="Starkenburg S.R."/>
            <person name="Cattolico R.A."/>
        </authorList>
    </citation>
    <scope>NUCLEOTIDE SEQUENCE</scope>
    <source>
        <strain evidence="3">CCMP291</strain>
    </source>
</reference>
<name>A0A0M0JWH8_9EUKA</name>
<organism evidence="2 3">
    <name type="scientific">Chrysochromulina tobinii</name>
    <dbReference type="NCBI Taxonomy" id="1460289"/>
    <lineage>
        <taxon>Eukaryota</taxon>
        <taxon>Haptista</taxon>
        <taxon>Haptophyta</taxon>
        <taxon>Prymnesiophyceae</taxon>
        <taxon>Prymnesiales</taxon>
        <taxon>Chrysochromulinaceae</taxon>
        <taxon>Chrysochromulina</taxon>
    </lineage>
</organism>
<proteinExistence type="predicted"/>
<dbReference type="EMBL" id="JWZX01002124">
    <property type="protein sequence ID" value="KOO30934.1"/>
    <property type="molecule type" value="Genomic_DNA"/>
</dbReference>
<protein>
    <submittedName>
        <fullName evidence="2">Uncharacterized protein</fullName>
    </submittedName>
</protein>
<comment type="caution">
    <text evidence="2">The sequence shown here is derived from an EMBL/GenBank/DDBJ whole genome shotgun (WGS) entry which is preliminary data.</text>
</comment>
<evidence type="ECO:0000313" key="2">
    <source>
        <dbReference type="EMBL" id="KOO30934.1"/>
    </source>
</evidence>
<feature type="region of interest" description="Disordered" evidence="1">
    <location>
        <begin position="1"/>
        <end position="24"/>
    </location>
</feature>
<sequence length="318" mass="35686">AAEEPPTVPKEKRGGSGGGPLYVQGYRPEVVKKTRHPKQVQKGLEAAFRKRQNLALKERRDEVVAALRRVAFEPLEDEGALRRLFTEVSEYLSQVGLSLGGSEDWADRLYIEEKKKGAESTLLFSDEELDIAEAAQKRMELMYNVDAWSTQLVVRVSSGQLLLTSGIEGTREDVLTRVLKRLDEDMRYHSELFDEPTSRLIMSRINEMGLPHSLHALDAQLLDNVAELLVLGMALLRGMSSGCIEQRMKAVRSVAAQKAVQSIEKVRTTVTPMRKVFVQARTQLGELLDQLLELLDQVNAAVTPHLPVQAEDSDEDYY</sequence>